<accession>A0A5C4JUT8</accession>
<comment type="caution">
    <text evidence="3">The sequence shown here is derived from an EMBL/GenBank/DDBJ whole genome shotgun (WGS) entry which is preliminary data.</text>
</comment>
<proteinExistence type="predicted"/>
<dbReference type="InterPro" id="IPR051551">
    <property type="entry name" value="Autotransporter_adhesion"/>
</dbReference>
<evidence type="ECO:0000313" key="4">
    <source>
        <dbReference type="Proteomes" id="UP000307874"/>
    </source>
</evidence>
<dbReference type="PROSITE" id="PS51208">
    <property type="entry name" value="AUTOTRANSPORTER"/>
    <property type="match status" value="1"/>
</dbReference>
<dbReference type="Gene3D" id="2.40.128.130">
    <property type="entry name" value="Autotransporter beta-domain"/>
    <property type="match status" value="1"/>
</dbReference>
<organism evidence="3 4">
    <name type="scientific">Martelella lutilitoris</name>
    <dbReference type="NCBI Taxonomy" id="2583532"/>
    <lineage>
        <taxon>Bacteria</taxon>
        <taxon>Pseudomonadati</taxon>
        <taxon>Pseudomonadota</taxon>
        <taxon>Alphaproteobacteria</taxon>
        <taxon>Hyphomicrobiales</taxon>
        <taxon>Aurantimonadaceae</taxon>
        <taxon>Martelella</taxon>
    </lineage>
</organism>
<keyword evidence="1" id="KW-0732">Signal</keyword>
<feature type="signal peptide" evidence="1">
    <location>
        <begin position="1"/>
        <end position="40"/>
    </location>
</feature>
<gene>
    <name evidence="3" type="ORF">FF124_03955</name>
</gene>
<protein>
    <submittedName>
        <fullName evidence="3">Autotransporter outer membrane beta-barrel domain-containing protein</fullName>
    </submittedName>
</protein>
<evidence type="ECO:0000313" key="3">
    <source>
        <dbReference type="EMBL" id="TNB49156.1"/>
    </source>
</evidence>
<dbReference type="SMART" id="SM00869">
    <property type="entry name" value="Autotransporter"/>
    <property type="match status" value="1"/>
</dbReference>
<dbReference type="EMBL" id="VCLB01000002">
    <property type="protein sequence ID" value="TNB49156.1"/>
    <property type="molecule type" value="Genomic_DNA"/>
</dbReference>
<feature type="chain" id="PRO_5022668021" evidence="1">
    <location>
        <begin position="41"/>
        <end position="1321"/>
    </location>
</feature>
<dbReference type="Proteomes" id="UP000307874">
    <property type="component" value="Unassembled WGS sequence"/>
</dbReference>
<dbReference type="InterPro" id="IPR036709">
    <property type="entry name" value="Autotransporte_beta_dom_sf"/>
</dbReference>
<dbReference type="NCBIfam" id="TIGR01414">
    <property type="entry name" value="autotrans_barl"/>
    <property type="match status" value="1"/>
</dbReference>
<dbReference type="OrthoDB" id="6053567at2"/>
<dbReference type="SUPFAM" id="SSF103515">
    <property type="entry name" value="Autotransporter"/>
    <property type="match status" value="1"/>
</dbReference>
<reference evidence="3 4" key="1">
    <citation type="submission" date="2019-05" db="EMBL/GenBank/DDBJ databases">
        <authorList>
            <person name="Lee S.D."/>
        </authorList>
    </citation>
    <scope>NUCLEOTIDE SEQUENCE [LARGE SCALE GENOMIC DNA]</scope>
    <source>
        <strain evidence="3 4">GH2-6</strain>
    </source>
</reference>
<dbReference type="InterPro" id="IPR005546">
    <property type="entry name" value="Autotransporte_beta"/>
</dbReference>
<reference evidence="3 4" key="2">
    <citation type="submission" date="2019-06" db="EMBL/GenBank/DDBJ databases">
        <title>Martelella lutilitoris sp. nov., isolated from a tidal mudflat.</title>
        <authorList>
            <person name="Kim Y.-J."/>
        </authorList>
    </citation>
    <scope>NUCLEOTIDE SEQUENCE [LARGE SCALE GENOMIC DNA]</scope>
    <source>
        <strain evidence="3 4">GH2-6</strain>
    </source>
</reference>
<evidence type="ECO:0000259" key="2">
    <source>
        <dbReference type="PROSITE" id="PS51208"/>
    </source>
</evidence>
<name>A0A5C4JUT8_9HYPH</name>
<dbReference type="InterPro" id="IPR006315">
    <property type="entry name" value="OM_autotransptr_brl_dom"/>
</dbReference>
<feature type="domain" description="Autotransporter" evidence="2">
    <location>
        <begin position="1038"/>
        <end position="1321"/>
    </location>
</feature>
<evidence type="ECO:0000256" key="1">
    <source>
        <dbReference type="SAM" id="SignalP"/>
    </source>
</evidence>
<dbReference type="PANTHER" id="PTHR35037">
    <property type="entry name" value="C-TERMINAL REGION OF AIDA-LIKE PROTEIN"/>
    <property type="match status" value="1"/>
</dbReference>
<dbReference type="RefSeq" id="WP_138747188.1">
    <property type="nucleotide sequence ID" value="NZ_VCLB01000002.1"/>
</dbReference>
<dbReference type="PANTHER" id="PTHR35037:SF3">
    <property type="entry name" value="C-TERMINAL REGION OF AIDA-LIKE PROTEIN"/>
    <property type="match status" value="1"/>
</dbReference>
<dbReference type="Pfam" id="PF03797">
    <property type="entry name" value="Autotransporter"/>
    <property type="match status" value="1"/>
</dbReference>
<keyword evidence="4" id="KW-1185">Reference proteome</keyword>
<sequence length="1321" mass="134829">MSIVSVPQGRESRKCRLLASASVPALLGILALGAPGDARADDECGTPSAGATLTCAAGTYSNGITYTGADGLTLLFDNSGINVDERILLSSGTSTSSQPLKIDIKSIGAVTSNTNMTPALEVLRNAGSNGDIVIGIGGSSTSFQTGLSTSPGIRATIADAGSSGDIIISMNDGAIATTRGLSEAILAENFGQGDTGLSFSGGTIDTDFTFSHGLAGLASNGETTINITGGQITTSGYSAYGAYAVNTGSGDAVITMGASGGNAPVIETTGLLSHGLFAENTGSGDAIINISGGSVSTNERDTFALYTAATQGLSHITVSGSADISASGTNNTVGARADAFGSASSLVEMFGGTINTDYWGLASLVRDTSSTQVATARMEGGKIISTTTPERGGGVIAETFGFGDSVAEMHGGIIETDYGFGLNAATHNSETTSTATAIMTGGTITTTAEGGRGVQAGSLGKGATTILFSGGTVTASGDASRALNALTTNSPEAAGDAVANVSGGTIISSGSVNSSGDAAFAVLAAQSGVGNAIINVSESDGAATISSTGSGAFGLFAVNGLAGGGQVNMNGGTVTVSGADSIGVSSYAASGAQAEINLMGGRVTASGDALGAIGFADSTTIEFVENGAATNAAVTIGQNMIVDASGSTGNHAVYNDDDRAGTNIEVVTSGTVTGNAMMGGGNSTFTLAGGSWTDNIYGDFDPADAPTVNQGSDNFIWTGGTLNSGFYGQGGNDTATIHVPNSASFAAAIFDGGEDGGAPESPITSDIDEITFAADNDAVIGANISNWEKFTVDENVSIAFADNSLTLDGYDSGNVNDMGLASILGGATLTAAAAPGQTFTLYGNLANSGLLSMQDGAYGGNIIIAGDYASNGGRLGVDVDFFDLQSDVLTFGGAIDGTTDIAINDVTGENRARFGAILVADTTNATAIDQNEFTVETGNTTASGLFAYSIYYNLTGDPNIGSTPGLYLYANPDEIQPYIPLFEGYQSVLLQMNKLPTLRQRVGKRYWVYDDVAVAPILTPKDEGYFDQSPTTGGTQQSTPALQSVWGRIDGGFSHVDPSSSTLDYRYDLSQFEAQAGVDGLFLDNENGRLIGGLTGHYRTGEARFKSSLGNSKINPDGWGLGGTLTWYGDNGFYTDAQAQATWYSSELKAEDLQRGVDNSDAFGYALSLEAGQQIGLDNDMVLTPQAQLMWSSVDVDSFTGAYSEEVDFDYGDSLTARLGLALEREAHWQDENGLARRGNVYGIANIYHDFNNKTKATVEQAYPVQSSFDDWTGEIGFGGTYDWESTNRLSYGVYGEITASMGFESSSYNYGGNVGFRITW</sequence>
<dbReference type="GO" id="GO:0019867">
    <property type="term" value="C:outer membrane"/>
    <property type="evidence" value="ECO:0007669"/>
    <property type="project" value="InterPro"/>
</dbReference>